<evidence type="ECO:0000313" key="1">
    <source>
        <dbReference type="EMBL" id="CAH1258087.1"/>
    </source>
</evidence>
<organism evidence="1 2">
    <name type="scientific">Branchiostoma lanceolatum</name>
    <name type="common">Common lancelet</name>
    <name type="synonym">Amphioxus lanceolatum</name>
    <dbReference type="NCBI Taxonomy" id="7740"/>
    <lineage>
        <taxon>Eukaryota</taxon>
        <taxon>Metazoa</taxon>
        <taxon>Chordata</taxon>
        <taxon>Cephalochordata</taxon>
        <taxon>Leptocardii</taxon>
        <taxon>Amphioxiformes</taxon>
        <taxon>Branchiostomatidae</taxon>
        <taxon>Branchiostoma</taxon>
    </lineage>
</organism>
<keyword evidence="2" id="KW-1185">Reference proteome</keyword>
<dbReference type="EMBL" id="OV696688">
    <property type="protein sequence ID" value="CAH1258087.1"/>
    <property type="molecule type" value="Genomic_DNA"/>
</dbReference>
<sequence length="72" mass="8396">MGNYEYDHHLGPRGEWHQRAVMKTKSGQLMLKGELYKRTMPGGLLSHPYRPHRKTKLPHLWLARSGKFELAA</sequence>
<gene>
    <name evidence="1" type="primary">Hypp1960</name>
    <name evidence="1" type="ORF">BLAG_LOCUS15782</name>
</gene>
<dbReference type="AlphaFoldDB" id="A0A8J9ZNR7"/>
<name>A0A8J9ZNR7_BRALA</name>
<reference evidence="1" key="1">
    <citation type="submission" date="2022-01" db="EMBL/GenBank/DDBJ databases">
        <authorList>
            <person name="Braso-Vives M."/>
        </authorList>
    </citation>
    <scope>NUCLEOTIDE SEQUENCE</scope>
</reference>
<evidence type="ECO:0000313" key="2">
    <source>
        <dbReference type="Proteomes" id="UP000838412"/>
    </source>
</evidence>
<protein>
    <submittedName>
        <fullName evidence="1">Hypp1960 protein</fullName>
    </submittedName>
</protein>
<dbReference type="Proteomes" id="UP000838412">
    <property type="component" value="Chromosome 3"/>
</dbReference>
<proteinExistence type="predicted"/>
<accession>A0A8J9ZNR7</accession>